<feature type="region of interest" description="Disordered" evidence="2">
    <location>
        <begin position="1"/>
        <end position="38"/>
    </location>
</feature>
<keyword evidence="1" id="KW-0175">Coiled coil</keyword>
<dbReference type="AlphaFoldDB" id="A0AAW0N8U7"/>
<evidence type="ECO:0000313" key="3">
    <source>
        <dbReference type="EMBL" id="KAK7893408.1"/>
    </source>
</evidence>
<organism evidence="3 4">
    <name type="scientific">Mugilogobius chulae</name>
    <name type="common">yellowstripe goby</name>
    <dbReference type="NCBI Taxonomy" id="88201"/>
    <lineage>
        <taxon>Eukaryota</taxon>
        <taxon>Metazoa</taxon>
        <taxon>Chordata</taxon>
        <taxon>Craniata</taxon>
        <taxon>Vertebrata</taxon>
        <taxon>Euteleostomi</taxon>
        <taxon>Actinopterygii</taxon>
        <taxon>Neopterygii</taxon>
        <taxon>Teleostei</taxon>
        <taxon>Neoteleostei</taxon>
        <taxon>Acanthomorphata</taxon>
        <taxon>Gobiaria</taxon>
        <taxon>Gobiiformes</taxon>
        <taxon>Gobioidei</taxon>
        <taxon>Gobiidae</taxon>
        <taxon>Gobionellinae</taxon>
        <taxon>Mugilogobius</taxon>
    </lineage>
</organism>
<accession>A0AAW0N8U7</accession>
<proteinExistence type="predicted"/>
<sequence>MLLRSHSERRPLPGFSALLSHSTPKKDEEISAAPPALTPRESIFTPLSLTSPPPWVSQALANLEQGEQELLTLRERQQNEVEQVNRQLDNAVIEAQREERRLLEKIEQDHRNAQRKLDQVKRENAAAVRVVQSMVDQQIRKIVQLKEQIKRWGSTAGGSNKNQLQRGVAEVTQPWEISLTMKRVNFVSTGWSKTLSLGDVEMEEQGMTYPIGVCGVQGQKCALHSGEETFTNMTPLEIRKDPQSNKPGESKKSNNSKMRVVRKLRLSSSTENEDDLRSPTSPVPRRRGESESSQDEELESVCSETQGQDLFLAIPPPYSQESEGEESDGRQNGNKRPSLKNKRKEKTLVLVSRAEPSCPPEETKFKVSAGAVSPKIKRKSSFTRHSLVDLTRRRSLPQQTLLRKKTSTQSMDSGSPPSPTESEDCSYTYNVILQ</sequence>
<reference evidence="4" key="1">
    <citation type="submission" date="2024-04" db="EMBL/GenBank/DDBJ databases">
        <title>Salinicola lusitanus LLJ914,a marine bacterium isolated from the Okinawa Trough.</title>
        <authorList>
            <person name="Li J."/>
        </authorList>
    </citation>
    <scope>NUCLEOTIDE SEQUENCE [LARGE SCALE GENOMIC DNA]</scope>
</reference>
<dbReference type="EMBL" id="JBBPFD010000016">
    <property type="protein sequence ID" value="KAK7893408.1"/>
    <property type="molecule type" value="Genomic_DNA"/>
</dbReference>
<protein>
    <submittedName>
        <fullName evidence="3">Uncharacterized protein</fullName>
    </submittedName>
</protein>
<gene>
    <name evidence="3" type="ORF">WMY93_022560</name>
</gene>
<name>A0AAW0N8U7_9GOBI</name>
<comment type="caution">
    <text evidence="3">The sequence shown here is derived from an EMBL/GenBank/DDBJ whole genome shotgun (WGS) entry which is preliminary data.</text>
</comment>
<feature type="compositionally biased region" description="Basic and acidic residues" evidence="2">
    <location>
        <begin position="237"/>
        <end position="252"/>
    </location>
</feature>
<keyword evidence="4" id="KW-1185">Reference proteome</keyword>
<evidence type="ECO:0000256" key="2">
    <source>
        <dbReference type="SAM" id="MobiDB-lite"/>
    </source>
</evidence>
<feature type="coiled-coil region" evidence="1">
    <location>
        <begin position="56"/>
        <end position="130"/>
    </location>
</feature>
<evidence type="ECO:0000313" key="4">
    <source>
        <dbReference type="Proteomes" id="UP001460270"/>
    </source>
</evidence>
<dbReference type="Proteomes" id="UP001460270">
    <property type="component" value="Unassembled WGS sequence"/>
</dbReference>
<feature type="compositionally biased region" description="Basic and acidic residues" evidence="2">
    <location>
        <begin position="1"/>
        <end position="11"/>
    </location>
</feature>
<feature type="compositionally biased region" description="Polar residues" evidence="2">
    <location>
        <begin position="396"/>
        <end position="415"/>
    </location>
</feature>
<evidence type="ECO:0000256" key="1">
    <source>
        <dbReference type="SAM" id="Coils"/>
    </source>
</evidence>
<feature type="region of interest" description="Disordered" evidence="2">
    <location>
        <begin position="232"/>
        <end position="427"/>
    </location>
</feature>